<gene>
    <name evidence="3" type="ORF">P2L57_27475</name>
</gene>
<feature type="region of interest" description="Disordered" evidence="1">
    <location>
        <begin position="115"/>
        <end position="199"/>
    </location>
</feature>
<sequence>MAQRHPDSAPALVAPAADRTAGEVLAGYLGEHAAEFLRALRLRTEDEAAGARSLRRASRRISAVLLTYEPLVDPVWAESLRTELRWLCATLAREQRYGADLTRLRTALHRLASGAAVSDHDGGTLPGDGAVGGEGEPVAAGDGPRRRGGAAADHGEGPGPRASGRVGARRGRVLPSPATSSPEPAADPSGRGPLAAGAARAGALLERQLTLARTRAHSATLQAFGSARFHAVADAVALLASDPPLTGAAAAPAGQLLLPLAEHAYRRLADAVDALPLALAGYPYNAHALRATLADAPADELQDVPWHQVRGLLRVCRYALEPLAEPPAGVPDPARLYGAGRTLDRHRDAADAAAAAASAARTPRITPATGYALGVLHADQRAEVEAARYAFSRIWLGIAPATAPAS</sequence>
<feature type="domain" description="CHAD" evidence="2">
    <location>
        <begin position="18"/>
        <end position="400"/>
    </location>
</feature>
<dbReference type="Pfam" id="PF05235">
    <property type="entry name" value="CHAD"/>
    <property type="match status" value="1"/>
</dbReference>
<dbReference type="Proteomes" id="UP001220022">
    <property type="component" value="Unassembled WGS sequence"/>
</dbReference>
<dbReference type="PROSITE" id="PS51708">
    <property type="entry name" value="CHAD"/>
    <property type="match status" value="1"/>
</dbReference>
<dbReference type="RefSeq" id="WP_275818778.1">
    <property type="nucleotide sequence ID" value="NZ_JARHTQ010000022.1"/>
</dbReference>
<comment type="caution">
    <text evidence="3">The sequence shown here is derived from an EMBL/GenBank/DDBJ whole genome shotgun (WGS) entry which is preliminary data.</text>
</comment>
<feature type="compositionally biased region" description="Low complexity" evidence="1">
    <location>
        <begin position="173"/>
        <end position="199"/>
    </location>
</feature>
<dbReference type="InterPro" id="IPR007899">
    <property type="entry name" value="CHAD_dom"/>
</dbReference>
<dbReference type="SMART" id="SM00880">
    <property type="entry name" value="CHAD"/>
    <property type="match status" value="1"/>
</dbReference>
<protein>
    <submittedName>
        <fullName evidence="3">CHAD domain-containing protein</fullName>
    </submittedName>
</protein>
<evidence type="ECO:0000259" key="2">
    <source>
        <dbReference type="PROSITE" id="PS51708"/>
    </source>
</evidence>
<evidence type="ECO:0000313" key="3">
    <source>
        <dbReference type="EMBL" id="MDF2259314.1"/>
    </source>
</evidence>
<accession>A0ABT5Z6E7</accession>
<reference evidence="3 4" key="1">
    <citation type="submission" date="2023-03" db="EMBL/GenBank/DDBJ databases">
        <title>Draft genome sequence of type strain Streptomyces ferralitis JCM 14344.</title>
        <authorList>
            <person name="Klaysubun C."/>
            <person name="Duangmal K."/>
        </authorList>
    </citation>
    <scope>NUCLEOTIDE SEQUENCE [LARGE SCALE GENOMIC DNA]</scope>
    <source>
        <strain evidence="3 4">JCM 14344</strain>
    </source>
</reference>
<dbReference type="Gene3D" id="1.40.20.10">
    <property type="entry name" value="CHAD domain"/>
    <property type="match status" value="2"/>
</dbReference>
<name>A0ABT5Z6E7_9ACTN</name>
<evidence type="ECO:0000313" key="4">
    <source>
        <dbReference type="Proteomes" id="UP001220022"/>
    </source>
</evidence>
<evidence type="ECO:0000256" key="1">
    <source>
        <dbReference type="SAM" id="MobiDB-lite"/>
    </source>
</evidence>
<dbReference type="InterPro" id="IPR038186">
    <property type="entry name" value="CHAD_dom_sf"/>
</dbReference>
<organism evidence="3 4">
    <name type="scientific">Streptantibioticus ferralitis</name>
    <dbReference type="NCBI Taxonomy" id="236510"/>
    <lineage>
        <taxon>Bacteria</taxon>
        <taxon>Bacillati</taxon>
        <taxon>Actinomycetota</taxon>
        <taxon>Actinomycetes</taxon>
        <taxon>Kitasatosporales</taxon>
        <taxon>Streptomycetaceae</taxon>
        <taxon>Streptantibioticus</taxon>
    </lineage>
</organism>
<proteinExistence type="predicted"/>
<keyword evidence="4" id="KW-1185">Reference proteome</keyword>
<feature type="compositionally biased region" description="Gly residues" evidence="1">
    <location>
        <begin position="124"/>
        <end position="135"/>
    </location>
</feature>
<dbReference type="EMBL" id="JARHTQ010000022">
    <property type="protein sequence ID" value="MDF2259314.1"/>
    <property type="molecule type" value="Genomic_DNA"/>
</dbReference>